<dbReference type="Pfam" id="PF05437">
    <property type="entry name" value="AzlD"/>
    <property type="match status" value="1"/>
</dbReference>
<reference evidence="2 3" key="1">
    <citation type="journal article" date="2019" name="Int. J. Syst. Evol. Microbiol.">
        <title>The Global Catalogue of Microorganisms (GCM) 10K type strain sequencing project: providing services to taxonomists for standard genome sequencing and annotation.</title>
        <authorList>
            <consortium name="The Broad Institute Genomics Platform"/>
            <consortium name="The Broad Institute Genome Sequencing Center for Infectious Disease"/>
            <person name="Wu L."/>
            <person name="Ma J."/>
        </authorList>
    </citation>
    <scope>NUCLEOTIDE SEQUENCE [LARGE SCALE GENOMIC DNA]</scope>
    <source>
        <strain evidence="2 3">CGMCC 1.3239</strain>
    </source>
</reference>
<gene>
    <name evidence="2" type="ORF">ACFQEU_07955</name>
</gene>
<name>A0ABD5SA07_9EURY</name>
<sequence length="129" mass="13677">MTAAVDPTALVALAGDPGSPGAARIWVAILVIGVATYGFRLSFIHLFGRIDEVPPRVTRVLRYVPPAVLAALVVPDLLTVRPGVVATLADERLIAGIAAGIVAWRTENVFATIAVGMVTLWLFRFVVFA</sequence>
<evidence type="ECO:0000313" key="3">
    <source>
        <dbReference type="Proteomes" id="UP001596442"/>
    </source>
</evidence>
<keyword evidence="3" id="KW-1185">Reference proteome</keyword>
<keyword evidence="1" id="KW-0812">Transmembrane</keyword>
<feature type="transmembrane region" description="Helical" evidence="1">
    <location>
        <begin position="109"/>
        <end position="127"/>
    </location>
</feature>
<dbReference type="RefSeq" id="WP_379780963.1">
    <property type="nucleotide sequence ID" value="NZ_JBHSWW010000092.1"/>
</dbReference>
<dbReference type="Proteomes" id="UP001596442">
    <property type="component" value="Unassembled WGS sequence"/>
</dbReference>
<feature type="transmembrane region" description="Helical" evidence="1">
    <location>
        <begin position="60"/>
        <end position="78"/>
    </location>
</feature>
<dbReference type="InterPro" id="IPR008407">
    <property type="entry name" value="Brnchd-chn_aa_trnsp_AzlD"/>
</dbReference>
<feature type="transmembrane region" description="Helical" evidence="1">
    <location>
        <begin position="25"/>
        <end position="48"/>
    </location>
</feature>
<proteinExistence type="predicted"/>
<keyword evidence="1" id="KW-1133">Transmembrane helix</keyword>
<protein>
    <submittedName>
        <fullName evidence="2">AzlD domain-containing protein</fullName>
    </submittedName>
</protein>
<organism evidence="2 3">
    <name type="scientific">Halorubrum tibetense</name>
    <dbReference type="NCBI Taxonomy" id="175631"/>
    <lineage>
        <taxon>Archaea</taxon>
        <taxon>Methanobacteriati</taxon>
        <taxon>Methanobacteriota</taxon>
        <taxon>Stenosarchaea group</taxon>
        <taxon>Halobacteria</taxon>
        <taxon>Halobacteriales</taxon>
        <taxon>Haloferacaceae</taxon>
        <taxon>Halorubrum</taxon>
    </lineage>
</organism>
<accession>A0ABD5SA07</accession>
<evidence type="ECO:0000256" key="1">
    <source>
        <dbReference type="SAM" id="Phobius"/>
    </source>
</evidence>
<keyword evidence="1" id="KW-0472">Membrane</keyword>
<dbReference type="EMBL" id="JBHSWW010000092">
    <property type="protein sequence ID" value="MFC6753397.1"/>
    <property type="molecule type" value="Genomic_DNA"/>
</dbReference>
<dbReference type="AlphaFoldDB" id="A0ABD5SA07"/>
<evidence type="ECO:0000313" key="2">
    <source>
        <dbReference type="EMBL" id="MFC6753397.1"/>
    </source>
</evidence>
<comment type="caution">
    <text evidence="2">The sequence shown here is derived from an EMBL/GenBank/DDBJ whole genome shotgun (WGS) entry which is preliminary data.</text>
</comment>